<dbReference type="Proteomes" id="UP001236014">
    <property type="component" value="Chromosome"/>
</dbReference>
<evidence type="ECO:0000259" key="1">
    <source>
        <dbReference type="Pfam" id="PF00561"/>
    </source>
</evidence>
<proteinExistence type="predicted"/>
<keyword evidence="3" id="KW-1185">Reference proteome</keyword>
<dbReference type="Gene3D" id="3.40.50.1820">
    <property type="entry name" value="alpha/beta hydrolase"/>
    <property type="match status" value="1"/>
</dbReference>
<dbReference type="InterPro" id="IPR029058">
    <property type="entry name" value="AB_hydrolase_fold"/>
</dbReference>
<dbReference type="InterPro" id="IPR000073">
    <property type="entry name" value="AB_hydrolase_1"/>
</dbReference>
<protein>
    <submittedName>
        <fullName evidence="2">Alpha/beta hydrolase</fullName>
    </submittedName>
</protein>
<reference evidence="2 3" key="1">
    <citation type="submission" date="2023-06" db="EMBL/GenBank/DDBJ databases">
        <authorList>
            <person name="Oyuntsetseg B."/>
            <person name="Kim S.B."/>
        </authorList>
    </citation>
    <scope>NUCLEOTIDE SEQUENCE [LARGE SCALE GENOMIC DNA]</scope>
    <source>
        <strain evidence="2 3">2-15</strain>
    </source>
</reference>
<accession>A0A9Y2IIU5</accession>
<dbReference type="AlphaFoldDB" id="A0A9Y2IIU5"/>
<organism evidence="2 3">
    <name type="scientific">Amycolatopsis carbonis</name>
    <dbReference type="NCBI Taxonomy" id="715471"/>
    <lineage>
        <taxon>Bacteria</taxon>
        <taxon>Bacillati</taxon>
        <taxon>Actinomycetota</taxon>
        <taxon>Actinomycetes</taxon>
        <taxon>Pseudonocardiales</taxon>
        <taxon>Pseudonocardiaceae</taxon>
        <taxon>Amycolatopsis</taxon>
    </lineage>
</organism>
<sequence>MATATVNGVTLHYDTAGEGPPLLLIAGLGANSSAWAGAVPELSRRFTVITFDNRGVGRSAVPPGPYAVDTLADDAAALVEFLDLGPVAAVGWSLGASVLQSMLIRHGSILSKAVLLNGFPSYTPIQLAWLDAGLALRRANVDPLAVGVIGMAWAFTARVLSDHETLANQAKLAADDPYPTSLAGFEAQAAGLRVYDSRPDLPSALTPTLVLAGAEDVLTPVSQSVEMASLLPNASLRVLPRGGHAMLLEYPDDTLAAITDYLG</sequence>
<dbReference type="PRINTS" id="PR00111">
    <property type="entry name" value="ABHYDROLASE"/>
</dbReference>
<dbReference type="PANTHER" id="PTHR43433:SF5">
    <property type="entry name" value="AB HYDROLASE-1 DOMAIN-CONTAINING PROTEIN"/>
    <property type="match status" value="1"/>
</dbReference>
<name>A0A9Y2IIU5_9PSEU</name>
<feature type="domain" description="AB hydrolase-1" evidence="1">
    <location>
        <begin position="20"/>
        <end position="249"/>
    </location>
</feature>
<gene>
    <name evidence="2" type="ORF">QRX50_10335</name>
</gene>
<dbReference type="InterPro" id="IPR050471">
    <property type="entry name" value="AB_hydrolase"/>
</dbReference>
<evidence type="ECO:0000313" key="3">
    <source>
        <dbReference type="Proteomes" id="UP001236014"/>
    </source>
</evidence>
<dbReference type="KEGG" id="acab:QRX50_10335"/>
<dbReference type="GO" id="GO:0004806">
    <property type="term" value="F:triacylglycerol lipase activity"/>
    <property type="evidence" value="ECO:0007669"/>
    <property type="project" value="TreeGrafter"/>
</dbReference>
<dbReference type="SUPFAM" id="SSF53474">
    <property type="entry name" value="alpha/beta-Hydrolases"/>
    <property type="match status" value="1"/>
</dbReference>
<evidence type="ECO:0000313" key="2">
    <source>
        <dbReference type="EMBL" id="WIX81125.1"/>
    </source>
</evidence>
<dbReference type="PANTHER" id="PTHR43433">
    <property type="entry name" value="HYDROLASE, ALPHA/BETA FOLD FAMILY PROTEIN"/>
    <property type="match status" value="1"/>
</dbReference>
<dbReference type="Pfam" id="PF00561">
    <property type="entry name" value="Abhydrolase_1"/>
    <property type="match status" value="1"/>
</dbReference>
<dbReference type="EMBL" id="CP127294">
    <property type="protein sequence ID" value="WIX81125.1"/>
    <property type="molecule type" value="Genomic_DNA"/>
</dbReference>
<dbReference type="RefSeq" id="WP_285971735.1">
    <property type="nucleotide sequence ID" value="NZ_CP127294.1"/>
</dbReference>
<dbReference type="GO" id="GO:0046503">
    <property type="term" value="P:glycerolipid catabolic process"/>
    <property type="evidence" value="ECO:0007669"/>
    <property type="project" value="TreeGrafter"/>
</dbReference>
<keyword evidence="2" id="KW-0378">Hydrolase</keyword>